<accession>A0A2C9ZLL1</accession>
<sequence>MHGLAALLFPAVLMLFAMGMDKVQSRIDRSAVSRDEVEDFLDAADAQNVQTLAREGMPAALDELRDRRVTRHESAVAGHAESPQRAS</sequence>
<gene>
    <name evidence="2" type="ORF">CA982_01550</name>
</gene>
<protein>
    <submittedName>
        <fullName evidence="2">Uncharacterized protein</fullName>
    </submittedName>
</protein>
<name>A0A2C9ZLL1_9ACTN</name>
<dbReference type="EMBL" id="NGFO01000001">
    <property type="protein sequence ID" value="OUC81054.1"/>
    <property type="molecule type" value="Genomic_DNA"/>
</dbReference>
<keyword evidence="3" id="KW-1185">Reference proteome</keyword>
<dbReference type="AlphaFoldDB" id="A0A2C9ZLL1"/>
<dbReference type="RefSeq" id="WP_086533559.1">
    <property type="nucleotide sequence ID" value="NZ_NGFO01000001.1"/>
</dbReference>
<feature type="region of interest" description="Disordered" evidence="1">
    <location>
        <begin position="67"/>
        <end position="87"/>
    </location>
</feature>
<dbReference type="STRING" id="417102.CA982_01550"/>
<evidence type="ECO:0000313" key="2">
    <source>
        <dbReference type="EMBL" id="OUC81054.1"/>
    </source>
</evidence>
<proteinExistence type="predicted"/>
<reference evidence="2 3" key="1">
    <citation type="submission" date="2017-05" db="EMBL/GenBank/DDBJ databases">
        <title>Biotechnological potential of actinobacteria isolated from South African environments.</title>
        <authorList>
            <person name="Le Roes-Hill M."/>
            <person name="Prins A."/>
            <person name="Durrell K.A."/>
        </authorList>
    </citation>
    <scope>NUCLEOTIDE SEQUENCE [LARGE SCALE GENOMIC DNA]</scope>
    <source>
        <strain evidence="2">BS2</strain>
    </source>
</reference>
<comment type="caution">
    <text evidence="2">The sequence shown here is derived from an EMBL/GenBank/DDBJ whole genome shotgun (WGS) entry which is preliminary data.</text>
</comment>
<dbReference type="OrthoDB" id="3214849at2"/>
<evidence type="ECO:0000256" key="1">
    <source>
        <dbReference type="SAM" id="MobiDB-lite"/>
    </source>
</evidence>
<evidence type="ECO:0000313" key="3">
    <source>
        <dbReference type="Proteomes" id="UP000194632"/>
    </source>
</evidence>
<dbReference type="Proteomes" id="UP000194632">
    <property type="component" value="Unassembled WGS sequence"/>
</dbReference>
<organism evidence="2 3">
    <name type="scientific">Gordonia lacunae</name>
    <dbReference type="NCBI Taxonomy" id="417102"/>
    <lineage>
        <taxon>Bacteria</taxon>
        <taxon>Bacillati</taxon>
        <taxon>Actinomycetota</taxon>
        <taxon>Actinomycetes</taxon>
        <taxon>Mycobacteriales</taxon>
        <taxon>Gordoniaceae</taxon>
        <taxon>Gordonia</taxon>
    </lineage>
</organism>